<organism evidence="2 3">
    <name type="scientific">Paenisporosarcina cavernae</name>
    <dbReference type="NCBI Taxonomy" id="2320858"/>
    <lineage>
        <taxon>Bacteria</taxon>
        <taxon>Bacillati</taxon>
        <taxon>Bacillota</taxon>
        <taxon>Bacilli</taxon>
        <taxon>Bacillales</taxon>
        <taxon>Caryophanaceae</taxon>
        <taxon>Paenisporosarcina</taxon>
    </lineage>
</organism>
<dbReference type="GO" id="GO:0005840">
    <property type="term" value="C:ribosome"/>
    <property type="evidence" value="ECO:0007669"/>
    <property type="project" value="UniProtKB-KW"/>
</dbReference>
<dbReference type="InterPro" id="IPR029064">
    <property type="entry name" value="Ribosomal_eL30-like_sf"/>
</dbReference>
<dbReference type="OrthoDB" id="2353623at2"/>
<dbReference type="AlphaFoldDB" id="A0A385YWG3"/>
<protein>
    <submittedName>
        <fullName evidence="2">50S ribosomal protein L7ae-like protein</fullName>
    </submittedName>
</protein>
<feature type="domain" description="Ribosomal protein eL8/eL30/eS12/Gadd45" evidence="1">
    <location>
        <begin position="6"/>
        <end position="79"/>
    </location>
</feature>
<accession>A0A385YWG3</accession>
<dbReference type="Proteomes" id="UP000265725">
    <property type="component" value="Chromosome"/>
</dbReference>
<dbReference type="InterPro" id="IPR004038">
    <property type="entry name" value="Ribosomal_eL8/eL30/eS12/Gad45"/>
</dbReference>
<dbReference type="RefSeq" id="WP_119884333.1">
    <property type="nucleotide sequence ID" value="NZ_CP032418.1"/>
</dbReference>
<keyword evidence="3" id="KW-1185">Reference proteome</keyword>
<dbReference type="KEGG" id="paek:D3873_12595"/>
<dbReference type="Gene3D" id="3.30.1330.30">
    <property type="match status" value="1"/>
</dbReference>
<dbReference type="EMBL" id="CP032418">
    <property type="protein sequence ID" value="AYC30620.1"/>
    <property type="molecule type" value="Genomic_DNA"/>
</dbReference>
<sequence>MSYEKVFQANKTIIGTKQTVKAIPKNLVKEIFVALDADDRVIQPAIQTAKEHKVKITFVESKKELGKAVGLSVAAAVVALAV</sequence>
<evidence type="ECO:0000313" key="2">
    <source>
        <dbReference type="EMBL" id="AYC30620.1"/>
    </source>
</evidence>
<dbReference type="Pfam" id="PF01248">
    <property type="entry name" value="Ribosomal_L7Ae"/>
    <property type="match status" value="1"/>
</dbReference>
<evidence type="ECO:0000313" key="3">
    <source>
        <dbReference type="Proteomes" id="UP000265725"/>
    </source>
</evidence>
<gene>
    <name evidence="2" type="ORF">D3873_12595</name>
</gene>
<keyword evidence="2" id="KW-0687">Ribonucleoprotein</keyword>
<keyword evidence="2" id="KW-0689">Ribosomal protein</keyword>
<name>A0A385YWG3_9BACL</name>
<evidence type="ECO:0000259" key="1">
    <source>
        <dbReference type="Pfam" id="PF01248"/>
    </source>
</evidence>
<dbReference type="SUPFAM" id="SSF55315">
    <property type="entry name" value="L30e-like"/>
    <property type="match status" value="1"/>
</dbReference>
<proteinExistence type="predicted"/>
<reference evidence="3" key="1">
    <citation type="submission" date="2018-09" db="EMBL/GenBank/DDBJ databases">
        <authorList>
            <person name="Zhu H."/>
        </authorList>
    </citation>
    <scope>NUCLEOTIDE SEQUENCE [LARGE SCALE GENOMIC DNA]</scope>
    <source>
        <strain evidence="3">K2R23-3</strain>
    </source>
</reference>